<reference evidence="1" key="1">
    <citation type="submission" date="2023-07" db="EMBL/GenBank/DDBJ databases">
        <title>draft genome sequence of fig (Ficus carica).</title>
        <authorList>
            <person name="Takahashi T."/>
            <person name="Nishimura K."/>
        </authorList>
    </citation>
    <scope>NUCLEOTIDE SEQUENCE</scope>
</reference>
<dbReference type="EMBL" id="BTGU01000124">
    <property type="protein sequence ID" value="GMN62161.1"/>
    <property type="molecule type" value="Genomic_DNA"/>
</dbReference>
<dbReference type="Proteomes" id="UP001187192">
    <property type="component" value="Unassembled WGS sequence"/>
</dbReference>
<accession>A0AA88DWJ8</accession>
<evidence type="ECO:0000313" key="2">
    <source>
        <dbReference type="Proteomes" id="UP001187192"/>
    </source>
</evidence>
<protein>
    <submittedName>
        <fullName evidence="1">Uncharacterized protein</fullName>
    </submittedName>
</protein>
<proteinExistence type="predicted"/>
<dbReference type="AlphaFoldDB" id="A0AA88DWJ8"/>
<name>A0AA88DWJ8_FICCA</name>
<gene>
    <name evidence="1" type="ORF">TIFTF001_031238</name>
</gene>
<comment type="caution">
    <text evidence="1">The sequence shown here is derived from an EMBL/GenBank/DDBJ whole genome shotgun (WGS) entry which is preliminary data.</text>
</comment>
<organism evidence="1 2">
    <name type="scientific">Ficus carica</name>
    <name type="common">Common fig</name>
    <dbReference type="NCBI Taxonomy" id="3494"/>
    <lineage>
        <taxon>Eukaryota</taxon>
        <taxon>Viridiplantae</taxon>
        <taxon>Streptophyta</taxon>
        <taxon>Embryophyta</taxon>
        <taxon>Tracheophyta</taxon>
        <taxon>Spermatophyta</taxon>
        <taxon>Magnoliopsida</taxon>
        <taxon>eudicotyledons</taxon>
        <taxon>Gunneridae</taxon>
        <taxon>Pentapetalae</taxon>
        <taxon>rosids</taxon>
        <taxon>fabids</taxon>
        <taxon>Rosales</taxon>
        <taxon>Moraceae</taxon>
        <taxon>Ficeae</taxon>
        <taxon>Ficus</taxon>
    </lineage>
</organism>
<sequence length="57" mass="6401">MVAETRSRFLAAKAIRSHLSDLVMAVETRSRFSASRSRDSCCSEVAILHRELQPPRA</sequence>
<keyword evidence="2" id="KW-1185">Reference proteome</keyword>
<evidence type="ECO:0000313" key="1">
    <source>
        <dbReference type="EMBL" id="GMN62161.1"/>
    </source>
</evidence>